<dbReference type="PROSITE" id="PS51918">
    <property type="entry name" value="RADICAL_SAM"/>
    <property type="match status" value="1"/>
</dbReference>
<keyword evidence="7" id="KW-0408">Iron</keyword>
<dbReference type="InterPro" id="IPR007197">
    <property type="entry name" value="rSAM"/>
</dbReference>
<feature type="domain" description="4Fe-4S ferredoxin-type" evidence="9">
    <location>
        <begin position="78"/>
        <end position="107"/>
    </location>
</feature>
<keyword evidence="4" id="KW-0949">S-adenosyl-L-methionine</keyword>
<comment type="similarity">
    <text evidence="2">Belongs to the organic radical-activating enzymes family.</text>
</comment>
<dbReference type="SFLD" id="SFLDG01118">
    <property type="entry name" value="activating_enzymes__group_2"/>
    <property type="match status" value="1"/>
</dbReference>
<dbReference type="GO" id="GO:0046872">
    <property type="term" value="F:metal ion binding"/>
    <property type="evidence" value="ECO:0007669"/>
    <property type="project" value="UniProtKB-KW"/>
</dbReference>
<dbReference type="PANTHER" id="PTHR30352">
    <property type="entry name" value="PYRUVATE FORMATE-LYASE-ACTIVATING ENZYME"/>
    <property type="match status" value="1"/>
</dbReference>
<dbReference type="PROSITE" id="PS00198">
    <property type="entry name" value="4FE4S_FER_1"/>
    <property type="match status" value="1"/>
</dbReference>
<dbReference type="AlphaFoldDB" id="A0A2N3Q1P8"/>
<dbReference type="SFLD" id="SFLDS00029">
    <property type="entry name" value="Radical_SAM"/>
    <property type="match status" value="1"/>
</dbReference>
<dbReference type="Gene3D" id="3.20.20.70">
    <property type="entry name" value="Aldolase class I"/>
    <property type="match status" value="1"/>
</dbReference>
<evidence type="ECO:0000313" key="11">
    <source>
        <dbReference type="EMBL" id="PKU26573.1"/>
    </source>
</evidence>
<dbReference type="Gene3D" id="3.30.70.20">
    <property type="match status" value="1"/>
</dbReference>
<organism evidence="11 12">
    <name type="scientific">Telmatospirillum siberiense</name>
    <dbReference type="NCBI Taxonomy" id="382514"/>
    <lineage>
        <taxon>Bacteria</taxon>
        <taxon>Pseudomonadati</taxon>
        <taxon>Pseudomonadota</taxon>
        <taxon>Alphaproteobacteria</taxon>
        <taxon>Rhodospirillales</taxon>
        <taxon>Rhodospirillaceae</taxon>
        <taxon>Telmatospirillum</taxon>
    </lineage>
</organism>
<dbReference type="InterPro" id="IPR013785">
    <property type="entry name" value="Aldolase_TIM"/>
</dbReference>
<evidence type="ECO:0000256" key="3">
    <source>
        <dbReference type="ARBA" id="ARBA00022485"/>
    </source>
</evidence>
<evidence type="ECO:0000256" key="6">
    <source>
        <dbReference type="ARBA" id="ARBA00023002"/>
    </source>
</evidence>
<keyword evidence="3" id="KW-0004">4Fe-4S</keyword>
<evidence type="ECO:0000256" key="8">
    <source>
        <dbReference type="ARBA" id="ARBA00023014"/>
    </source>
</evidence>
<name>A0A2N3Q1P8_9PROT</name>
<dbReference type="CDD" id="cd04410">
    <property type="entry name" value="DMSOR_beta-like"/>
    <property type="match status" value="1"/>
</dbReference>
<dbReference type="Proteomes" id="UP000233293">
    <property type="component" value="Unassembled WGS sequence"/>
</dbReference>
<evidence type="ECO:0000313" key="12">
    <source>
        <dbReference type="Proteomes" id="UP000233293"/>
    </source>
</evidence>
<dbReference type="GO" id="GO:0016491">
    <property type="term" value="F:oxidoreductase activity"/>
    <property type="evidence" value="ECO:0007669"/>
    <property type="project" value="UniProtKB-KW"/>
</dbReference>
<evidence type="ECO:0000259" key="10">
    <source>
        <dbReference type="PROSITE" id="PS51918"/>
    </source>
</evidence>
<evidence type="ECO:0000259" key="9">
    <source>
        <dbReference type="PROSITE" id="PS51379"/>
    </source>
</evidence>
<dbReference type="InterPro" id="IPR034457">
    <property type="entry name" value="Organic_radical-activating"/>
</dbReference>
<gene>
    <name evidence="11" type="ORF">CWS72_01675</name>
</gene>
<evidence type="ECO:0000256" key="2">
    <source>
        <dbReference type="ARBA" id="ARBA00009777"/>
    </source>
</evidence>
<proteinExistence type="inferred from homology"/>
<dbReference type="Pfam" id="PF04055">
    <property type="entry name" value="Radical_SAM"/>
    <property type="match status" value="1"/>
</dbReference>
<comment type="caution">
    <text evidence="11">The sequence shown here is derived from an EMBL/GenBank/DDBJ whole genome shotgun (WGS) entry which is preliminary data.</text>
</comment>
<keyword evidence="5" id="KW-0479">Metal-binding</keyword>
<dbReference type="GO" id="GO:0051539">
    <property type="term" value="F:4 iron, 4 sulfur cluster binding"/>
    <property type="evidence" value="ECO:0007669"/>
    <property type="project" value="UniProtKB-KW"/>
</dbReference>
<evidence type="ECO:0000256" key="1">
    <source>
        <dbReference type="ARBA" id="ARBA00001966"/>
    </source>
</evidence>
<dbReference type="CDD" id="cd01335">
    <property type="entry name" value="Radical_SAM"/>
    <property type="match status" value="1"/>
</dbReference>
<dbReference type="InterPro" id="IPR040074">
    <property type="entry name" value="BssD/PflA/YjjW"/>
</dbReference>
<dbReference type="SUPFAM" id="SSF54862">
    <property type="entry name" value="4Fe-4S ferredoxins"/>
    <property type="match status" value="1"/>
</dbReference>
<feature type="domain" description="Radical SAM core" evidence="10">
    <location>
        <begin position="17"/>
        <end position="294"/>
    </location>
</feature>
<dbReference type="InterPro" id="IPR012839">
    <property type="entry name" value="Organic_radical_activase"/>
</dbReference>
<evidence type="ECO:0000256" key="7">
    <source>
        <dbReference type="ARBA" id="ARBA00023004"/>
    </source>
</evidence>
<reference evidence="12" key="1">
    <citation type="submission" date="2017-12" db="EMBL/GenBank/DDBJ databases">
        <title>Draft genome sequence of Telmatospirillum siberiense 26-4b1T, an acidotolerant peatland alphaproteobacterium potentially involved in sulfur cycling.</title>
        <authorList>
            <person name="Hausmann B."/>
            <person name="Pjevac P."/>
            <person name="Schreck K."/>
            <person name="Herbold C.W."/>
            <person name="Daims H."/>
            <person name="Wagner M."/>
            <person name="Pester M."/>
            <person name="Loy A."/>
        </authorList>
    </citation>
    <scope>NUCLEOTIDE SEQUENCE [LARGE SCALE GENOMIC DNA]</scope>
    <source>
        <strain evidence="12">26-4b1</strain>
    </source>
</reference>
<dbReference type="InterPro" id="IPR001989">
    <property type="entry name" value="Radical_activat_CS"/>
</dbReference>
<dbReference type="SUPFAM" id="SSF102114">
    <property type="entry name" value="Radical SAM enzymes"/>
    <property type="match status" value="1"/>
</dbReference>
<dbReference type="PIRSF" id="PIRSF000371">
    <property type="entry name" value="PFL_act_enz"/>
    <property type="match status" value="1"/>
</dbReference>
<dbReference type="PROSITE" id="PS51379">
    <property type="entry name" value="4FE4S_FER_2"/>
    <property type="match status" value="2"/>
</dbReference>
<dbReference type="RefSeq" id="WP_101248805.1">
    <property type="nucleotide sequence ID" value="NZ_PIUM01000001.1"/>
</dbReference>
<dbReference type="EMBL" id="PIUM01000001">
    <property type="protein sequence ID" value="PKU26573.1"/>
    <property type="molecule type" value="Genomic_DNA"/>
</dbReference>
<dbReference type="PANTHER" id="PTHR30352:SF4">
    <property type="entry name" value="PYRUVATE FORMATE-LYASE 2-ACTIVATING ENZYME"/>
    <property type="match status" value="1"/>
</dbReference>
<dbReference type="SFLD" id="SFLDG01066">
    <property type="entry name" value="organic_radical-activating_enz"/>
    <property type="match status" value="1"/>
</dbReference>
<dbReference type="NCBIfam" id="TIGR02494">
    <property type="entry name" value="PFLE_PFLC"/>
    <property type="match status" value="1"/>
</dbReference>
<evidence type="ECO:0000256" key="4">
    <source>
        <dbReference type="ARBA" id="ARBA00022691"/>
    </source>
</evidence>
<dbReference type="InterPro" id="IPR058240">
    <property type="entry name" value="rSAM_sf"/>
</dbReference>
<feature type="domain" description="4Fe-4S ferredoxin-type" evidence="9">
    <location>
        <begin position="46"/>
        <end position="77"/>
    </location>
</feature>
<dbReference type="InterPro" id="IPR017896">
    <property type="entry name" value="4Fe4S_Fe-S-bd"/>
</dbReference>
<evidence type="ECO:0000256" key="5">
    <source>
        <dbReference type="ARBA" id="ARBA00022723"/>
    </source>
</evidence>
<dbReference type="Pfam" id="PF13353">
    <property type="entry name" value="Fer4_12"/>
    <property type="match status" value="1"/>
</dbReference>
<sequence length="299" mass="33363">MEQGKGYVFQIQRWSVHDGRGIRSTVFLKGCPLRCRWCANPESWRGVPEIAHFPERCTRCARCAPVCASGAAVRDEAGGAIFAFEKCSGCGLCAEACPRGARRRIGSVQSVEEIMRTVKRDMIFYRESGGGVTFSGGEPFAQPEFLRGLVSACRDFGLDTGVETCGYFDWDGVKDIVARLDSVFVDVKLMDEEKHRRFTGVGNRRILENVVAISRMRPEAVIRVPLIRGVNDDETNLRDLASFAMNRTRIRTMELLPYHDLGAKKHESRGLVPPRFDPPDQAKISEIKRMLTGLGLSVC</sequence>
<dbReference type="PROSITE" id="PS01087">
    <property type="entry name" value="RADICAL_ACTIVATING"/>
    <property type="match status" value="1"/>
</dbReference>
<keyword evidence="6" id="KW-0560">Oxidoreductase</keyword>
<comment type="cofactor">
    <cofactor evidence="1">
        <name>[4Fe-4S] cluster</name>
        <dbReference type="ChEBI" id="CHEBI:49883"/>
    </cofactor>
</comment>
<protein>
    <submittedName>
        <fullName evidence="11">Glycyl-radical enzyme activating protein</fullName>
    </submittedName>
</protein>
<dbReference type="OrthoDB" id="9792276at2"/>
<accession>A0A2N3Q1P8</accession>
<dbReference type="InterPro" id="IPR017900">
    <property type="entry name" value="4Fe4S_Fe_S_CS"/>
</dbReference>
<keyword evidence="8" id="KW-0411">Iron-sulfur</keyword>
<keyword evidence="12" id="KW-1185">Reference proteome</keyword>